<evidence type="ECO:0000256" key="1">
    <source>
        <dbReference type="SAM" id="MobiDB-lite"/>
    </source>
</evidence>
<evidence type="ECO:0000313" key="3">
    <source>
        <dbReference type="Proteomes" id="UP000703269"/>
    </source>
</evidence>
<feature type="compositionally biased region" description="Acidic residues" evidence="1">
    <location>
        <begin position="256"/>
        <end position="272"/>
    </location>
</feature>
<name>A0A9P3GRK3_9APHY</name>
<feature type="region of interest" description="Disordered" evidence="1">
    <location>
        <begin position="401"/>
        <end position="429"/>
    </location>
</feature>
<feature type="region of interest" description="Disordered" evidence="1">
    <location>
        <begin position="365"/>
        <end position="386"/>
    </location>
</feature>
<comment type="caution">
    <text evidence="2">The sequence shown here is derived from an EMBL/GenBank/DDBJ whole genome shotgun (WGS) entry which is preliminary data.</text>
</comment>
<feature type="region of interest" description="Disordered" evidence="1">
    <location>
        <begin position="255"/>
        <end position="304"/>
    </location>
</feature>
<reference evidence="2 3" key="1">
    <citation type="submission" date="2021-08" db="EMBL/GenBank/DDBJ databases">
        <title>Draft Genome Sequence of Phanerochaete sordida strain YK-624.</title>
        <authorList>
            <person name="Mori T."/>
            <person name="Dohra H."/>
            <person name="Suzuki T."/>
            <person name="Kawagishi H."/>
            <person name="Hirai H."/>
        </authorList>
    </citation>
    <scope>NUCLEOTIDE SEQUENCE [LARGE SCALE GENOMIC DNA]</scope>
    <source>
        <strain evidence="2 3">YK-624</strain>
    </source>
</reference>
<dbReference type="AlphaFoldDB" id="A0A9P3GRK3"/>
<feature type="compositionally biased region" description="Basic and acidic residues" evidence="1">
    <location>
        <begin position="408"/>
        <end position="428"/>
    </location>
</feature>
<sequence>MSSVVPKGRALTDHSTVRLLIKAHPSVFQPLVGENNGELTMDSHCTRLIDSLSRLPIAQAVMSIKKGDPKSDEEDTFIVFLFCNDASLKRGDSATAFDANGNPAAIEFNADNATVTLINLKCPRNSIVSKCTYTAKLLTGCVPCKAFMSSDKLWPYIPASEEMMCRMVMNEDLFGKVPRRLREAVRLTLARLRGTADRDDRFSLAQILEARDHPRALKFPKPTDACDPHQEYRAHIAMYEIFCRDFVGSDFGGETMGDDGEAMSDEDEEMEDESARGWDSDWSEIPSSDEEEAMDDGGRSAGDALTDEEIRHVAEPGVRAMEAEAKAHVEGRRCHAEACERSTGRLPEPSSVGVLGLSLPPVSVHTATVDPRPRPLPATVDPRIKNPQTAVDTDHAVAQKRVASPTWDKQEKGEKVERKEYTRADESTSLHGPVNGMSLARILAPVDVPIPAIAVLERESVREPAVCYHAGAYEEQVRLEAMPYDNPMAYEVLTKTVVSDATHDITTLPPSEFNRRFMAKVEDLDQGPAKSVMLEYPVRLAQLTNAFADGLTHCQPSPSIASTHDSMPGLVPVPSLENTPPPVTVNDPAINLHTVSELASQQREQLEKTRELNERILRGPLTRELIREHHENNKHQPIEHLTPLEKVQRIQIDLQCIDFITRHVPPCAAPLMHQTPGAAGRHIASNAGAGSVLSNALNPRRLKAVGLSGACRHLRHALG</sequence>
<keyword evidence="3" id="KW-1185">Reference proteome</keyword>
<evidence type="ECO:0000313" key="2">
    <source>
        <dbReference type="EMBL" id="GJF00549.1"/>
    </source>
</evidence>
<accession>A0A9P3GRK3</accession>
<proteinExistence type="predicted"/>
<dbReference type="Proteomes" id="UP000703269">
    <property type="component" value="Unassembled WGS sequence"/>
</dbReference>
<dbReference type="EMBL" id="BPQB01000165">
    <property type="protein sequence ID" value="GJF00549.1"/>
    <property type="molecule type" value="Genomic_DNA"/>
</dbReference>
<organism evidence="2 3">
    <name type="scientific">Phanerochaete sordida</name>
    <dbReference type="NCBI Taxonomy" id="48140"/>
    <lineage>
        <taxon>Eukaryota</taxon>
        <taxon>Fungi</taxon>
        <taxon>Dikarya</taxon>
        <taxon>Basidiomycota</taxon>
        <taxon>Agaricomycotina</taxon>
        <taxon>Agaricomycetes</taxon>
        <taxon>Polyporales</taxon>
        <taxon>Phanerochaetaceae</taxon>
        <taxon>Phanerochaete</taxon>
    </lineage>
</organism>
<gene>
    <name evidence="2" type="ORF">PsYK624_168420</name>
</gene>
<protein>
    <submittedName>
        <fullName evidence="2">Uncharacterized protein</fullName>
    </submittedName>
</protein>